<comment type="catalytic activity">
    <reaction evidence="7 8">
        <text>[[Fe-S] cluster scaffold protein carrying a second [4Fe-4S](2+) cluster] + N(6)-octanoyl-L-lysyl-[protein] + 2 oxidized [2Fe-2S]-[ferredoxin] + 2 S-adenosyl-L-methionine + 4 H(+) = [[Fe-S] cluster scaffold protein] + N(6)-[(R)-dihydrolipoyl]-L-lysyl-[protein] + 4 Fe(3+) + 2 hydrogen sulfide + 2 5'-deoxyadenosine + 2 L-methionine + 2 reduced [2Fe-2S]-[ferredoxin]</text>
        <dbReference type="Rhea" id="RHEA:16585"/>
        <dbReference type="Rhea" id="RHEA-COMP:9928"/>
        <dbReference type="Rhea" id="RHEA-COMP:10000"/>
        <dbReference type="Rhea" id="RHEA-COMP:10001"/>
        <dbReference type="Rhea" id="RHEA-COMP:10475"/>
        <dbReference type="Rhea" id="RHEA-COMP:14568"/>
        <dbReference type="Rhea" id="RHEA-COMP:14569"/>
        <dbReference type="ChEBI" id="CHEBI:15378"/>
        <dbReference type="ChEBI" id="CHEBI:17319"/>
        <dbReference type="ChEBI" id="CHEBI:29034"/>
        <dbReference type="ChEBI" id="CHEBI:29919"/>
        <dbReference type="ChEBI" id="CHEBI:33722"/>
        <dbReference type="ChEBI" id="CHEBI:33737"/>
        <dbReference type="ChEBI" id="CHEBI:33738"/>
        <dbReference type="ChEBI" id="CHEBI:57844"/>
        <dbReference type="ChEBI" id="CHEBI:59789"/>
        <dbReference type="ChEBI" id="CHEBI:78809"/>
        <dbReference type="ChEBI" id="CHEBI:83100"/>
        <dbReference type="EC" id="2.8.1.8"/>
    </reaction>
</comment>
<dbReference type="Gene3D" id="3.20.20.70">
    <property type="entry name" value="Aldolase class I"/>
    <property type="match status" value="1"/>
</dbReference>
<dbReference type="SFLD" id="SFLDF00271">
    <property type="entry name" value="lipoyl_synthase"/>
    <property type="match status" value="1"/>
</dbReference>
<comment type="similarity">
    <text evidence="8">Belongs to the radical SAM superfamily. Lipoyl synthase family.</text>
</comment>
<dbReference type="NCBIfam" id="NF004019">
    <property type="entry name" value="PRK05481.1"/>
    <property type="match status" value="1"/>
</dbReference>
<evidence type="ECO:0000256" key="1">
    <source>
        <dbReference type="ARBA" id="ARBA00022485"/>
    </source>
</evidence>
<dbReference type="EC" id="2.8.1.8" evidence="8"/>
<evidence type="ECO:0000256" key="7">
    <source>
        <dbReference type="ARBA" id="ARBA00047326"/>
    </source>
</evidence>
<keyword evidence="2 8" id="KW-0808">Transferase</keyword>
<keyword evidence="11" id="KW-1185">Reference proteome</keyword>
<dbReference type="KEGG" id="thyd:TTHT_0492"/>
<dbReference type="InterPro" id="IPR003698">
    <property type="entry name" value="Lipoyl_synth"/>
</dbReference>
<comment type="function">
    <text evidence="8">Catalyzes the radical-mediated insertion of two sulfur atoms into the C-6 and C-8 positions of the octanoyl moiety bound to the lipoyl domains of lipoate-dependent enzymes, thereby converting the octanoylated domains into lipoylated derivatives.</text>
</comment>
<feature type="binding site" evidence="8">
    <location>
        <position position="38"/>
    </location>
    <ligand>
        <name>[4Fe-4S] cluster</name>
        <dbReference type="ChEBI" id="CHEBI:49883"/>
        <label>1</label>
    </ligand>
</feature>
<evidence type="ECO:0000256" key="2">
    <source>
        <dbReference type="ARBA" id="ARBA00022679"/>
    </source>
</evidence>
<dbReference type="PANTHER" id="PTHR10949">
    <property type="entry name" value="LIPOYL SYNTHASE"/>
    <property type="match status" value="1"/>
</dbReference>
<organism evidence="10 11">
    <name type="scientific">Thermotomaculum hydrothermale</name>
    <dbReference type="NCBI Taxonomy" id="981385"/>
    <lineage>
        <taxon>Bacteria</taxon>
        <taxon>Pseudomonadati</taxon>
        <taxon>Acidobacteriota</taxon>
        <taxon>Holophagae</taxon>
        <taxon>Thermotomaculales</taxon>
        <taxon>Thermotomaculaceae</taxon>
        <taxon>Thermotomaculum</taxon>
    </lineage>
</organism>
<dbReference type="PIRSF" id="PIRSF005963">
    <property type="entry name" value="Lipoyl_synth"/>
    <property type="match status" value="1"/>
</dbReference>
<feature type="binding site" evidence="8">
    <location>
        <position position="33"/>
    </location>
    <ligand>
        <name>[4Fe-4S] cluster</name>
        <dbReference type="ChEBI" id="CHEBI:49883"/>
        <label>1</label>
    </ligand>
</feature>
<dbReference type="SFLD" id="SFLDS00029">
    <property type="entry name" value="Radical_SAM"/>
    <property type="match status" value="1"/>
</dbReference>
<dbReference type="InterPro" id="IPR058240">
    <property type="entry name" value="rSAM_sf"/>
</dbReference>
<feature type="binding site" evidence="8">
    <location>
        <position position="271"/>
    </location>
    <ligand>
        <name>[4Fe-4S] cluster</name>
        <dbReference type="ChEBI" id="CHEBI:49883"/>
        <label>1</label>
    </ligand>
</feature>
<dbReference type="InterPro" id="IPR031691">
    <property type="entry name" value="LIAS_N"/>
</dbReference>
<dbReference type="UniPathway" id="UPA00538">
    <property type="reaction ID" value="UER00593"/>
</dbReference>
<feature type="binding site" evidence="8">
    <location>
        <position position="59"/>
    </location>
    <ligand>
        <name>[4Fe-4S] cluster</name>
        <dbReference type="ChEBI" id="CHEBI:49883"/>
        <label>2</label>
        <note>4Fe-4S-S-AdoMet</note>
    </ligand>
</feature>
<comment type="cofactor">
    <cofactor evidence="8">
        <name>[4Fe-4S] cluster</name>
        <dbReference type="ChEBI" id="CHEBI:49883"/>
    </cofactor>
    <text evidence="8">Binds 2 [4Fe-4S] clusters per subunit. One cluster is coordinated with 3 cysteines and an exchangeable S-adenosyl-L-methionine.</text>
</comment>
<dbReference type="SFLD" id="SFLDG01058">
    <property type="entry name" value="lipoyl_synthase_like"/>
    <property type="match status" value="1"/>
</dbReference>
<dbReference type="InterPro" id="IPR006638">
    <property type="entry name" value="Elp3/MiaA/NifB-like_rSAM"/>
</dbReference>
<dbReference type="RefSeq" id="WP_408033907.1">
    <property type="nucleotide sequence ID" value="NZ_AP017470.1"/>
</dbReference>
<proteinExistence type="inferred from homology"/>
<evidence type="ECO:0000259" key="9">
    <source>
        <dbReference type="PROSITE" id="PS51918"/>
    </source>
</evidence>
<evidence type="ECO:0000256" key="5">
    <source>
        <dbReference type="ARBA" id="ARBA00023004"/>
    </source>
</evidence>
<feature type="binding site" evidence="8">
    <location>
        <position position="66"/>
    </location>
    <ligand>
        <name>[4Fe-4S] cluster</name>
        <dbReference type="ChEBI" id="CHEBI:49883"/>
        <label>2</label>
        <note>4Fe-4S-S-AdoMet</note>
    </ligand>
</feature>
<evidence type="ECO:0000256" key="3">
    <source>
        <dbReference type="ARBA" id="ARBA00022691"/>
    </source>
</evidence>
<dbReference type="GO" id="GO:0051539">
    <property type="term" value="F:4 iron, 4 sulfur cluster binding"/>
    <property type="evidence" value="ECO:0007669"/>
    <property type="project" value="UniProtKB-UniRule"/>
</dbReference>
<dbReference type="GO" id="GO:0046872">
    <property type="term" value="F:metal ion binding"/>
    <property type="evidence" value="ECO:0007669"/>
    <property type="project" value="UniProtKB-KW"/>
</dbReference>
<evidence type="ECO:0000256" key="4">
    <source>
        <dbReference type="ARBA" id="ARBA00022723"/>
    </source>
</evidence>
<dbReference type="SMART" id="SM00729">
    <property type="entry name" value="Elp3"/>
    <property type="match status" value="1"/>
</dbReference>
<dbReference type="Pfam" id="PF16881">
    <property type="entry name" value="LIAS_N"/>
    <property type="match status" value="1"/>
</dbReference>
<dbReference type="AlphaFoldDB" id="A0A7R6PPP9"/>
<dbReference type="InterPro" id="IPR013785">
    <property type="entry name" value="Aldolase_TIM"/>
</dbReference>
<dbReference type="EMBL" id="AP017470">
    <property type="protein sequence ID" value="BBB32081.1"/>
    <property type="molecule type" value="Genomic_DNA"/>
</dbReference>
<evidence type="ECO:0000256" key="6">
    <source>
        <dbReference type="ARBA" id="ARBA00023014"/>
    </source>
</evidence>
<keyword evidence="6 8" id="KW-0411">Iron-sulfur</keyword>
<keyword evidence="4 8" id="KW-0479">Metal-binding</keyword>
<comment type="subcellular location">
    <subcellularLocation>
        <location evidence="8">Cytoplasm</location>
    </subcellularLocation>
</comment>
<dbReference type="PROSITE" id="PS51918">
    <property type="entry name" value="RADICAL_SAM"/>
    <property type="match status" value="1"/>
</dbReference>
<dbReference type="PANTHER" id="PTHR10949:SF0">
    <property type="entry name" value="LIPOYL SYNTHASE, MITOCHONDRIAL"/>
    <property type="match status" value="1"/>
</dbReference>
<dbReference type="HAMAP" id="MF_00206">
    <property type="entry name" value="Lipoyl_synth"/>
    <property type="match status" value="1"/>
</dbReference>
<dbReference type="SUPFAM" id="SSF102114">
    <property type="entry name" value="Radical SAM enzymes"/>
    <property type="match status" value="1"/>
</dbReference>
<dbReference type="InterPro" id="IPR007197">
    <property type="entry name" value="rSAM"/>
</dbReference>
<keyword evidence="5 8" id="KW-0408">Iron</keyword>
<dbReference type="NCBIfam" id="TIGR00510">
    <property type="entry name" value="lipA"/>
    <property type="match status" value="1"/>
</dbReference>
<dbReference type="NCBIfam" id="NF009544">
    <property type="entry name" value="PRK12928.1"/>
    <property type="match status" value="1"/>
</dbReference>
<evidence type="ECO:0000313" key="11">
    <source>
        <dbReference type="Proteomes" id="UP000595564"/>
    </source>
</evidence>
<evidence type="ECO:0000256" key="8">
    <source>
        <dbReference type="HAMAP-Rule" id="MF_00206"/>
    </source>
</evidence>
<protein>
    <recommendedName>
        <fullName evidence="8">Lipoyl synthase</fullName>
        <ecNumber evidence="8">2.8.1.8</ecNumber>
    </recommendedName>
    <alternativeName>
        <fullName evidence="8">Lip-syn</fullName>
        <shortName evidence="8">LS</shortName>
    </alternativeName>
    <alternativeName>
        <fullName evidence="8">Lipoate synthase</fullName>
    </alternativeName>
    <alternativeName>
        <fullName evidence="8">Lipoic acid synthase</fullName>
    </alternativeName>
    <alternativeName>
        <fullName evidence="8">Sulfur insertion protein LipA</fullName>
    </alternativeName>
</protein>
<dbReference type="Pfam" id="PF04055">
    <property type="entry name" value="Radical_SAM"/>
    <property type="match status" value="1"/>
</dbReference>
<feature type="domain" description="Radical SAM core" evidence="9">
    <location>
        <begin position="45"/>
        <end position="260"/>
    </location>
</feature>
<gene>
    <name evidence="8 10" type="primary">lipA</name>
    <name evidence="10" type="ORF">TTHT_0492</name>
</gene>
<sequence length="283" mass="32347">MKLPSWISKEKVVLRDLHKIKSALREKSLHTVCEEAMCPNRGECFKKGTATFLLLGNICTRNCRFCSVPKGKPLPVDEKEPENIAKFVFENKIKYAVLTMVNRDDLPDGGAYHIKKTVEEIKKLNPSVKVEVLVGDFKGNLRDIDTVLEANIDVFNHNIEMVKRLFPKIRPKADYKTSLKILNYVFKNYSIPVKSGFMVGLGESKEEIIDLMKDLKANGVSILTIGQYLRPSMKNAEVKKYYTPEEFKEFEEIGLNLGFDFVFSSPFVRSSYMAEKVFEGLKK</sequence>
<reference evidence="10 11" key="1">
    <citation type="journal article" date="2012" name="Extremophiles">
        <title>Thermotomaculum hydrothermale gen. nov., sp. nov., a novel heterotrophic thermophile within the phylum Acidobacteria from a deep-sea hydrothermal vent chimney in the Southern Okinawa Trough.</title>
        <authorList>
            <person name="Izumi H."/>
            <person name="Nunoura T."/>
            <person name="Miyazaki M."/>
            <person name="Mino S."/>
            <person name="Toki T."/>
            <person name="Takai K."/>
            <person name="Sako Y."/>
            <person name="Sawabe T."/>
            <person name="Nakagawa S."/>
        </authorList>
    </citation>
    <scope>NUCLEOTIDE SEQUENCE [LARGE SCALE GENOMIC DNA]</scope>
    <source>
        <strain evidence="10 11">AC55</strain>
    </source>
</reference>
<name>A0A7R6PPP9_9BACT</name>
<keyword evidence="3 8" id="KW-0949">S-adenosyl-L-methionine</keyword>
<feature type="binding site" evidence="8">
    <location>
        <position position="63"/>
    </location>
    <ligand>
        <name>[4Fe-4S] cluster</name>
        <dbReference type="ChEBI" id="CHEBI:49883"/>
        <label>2</label>
        <note>4Fe-4S-S-AdoMet</note>
    </ligand>
</feature>
<feature type="binding site" evidence="8">
    <location>
        <position position="44"/>
    </location>
    <ligand>
        <name>[4Fe-4S] cluster</name>
        <dbReference type="ChEBI" id="CHEBI:49883"/>
        <label>1</label>
    </ligand>
</feature>
<comment type="pathway">
    <text evidence="8">Protein modification; protein lipoylation via endogenous pathway; protein N(6)-(lipoyl)lysine from octanoyl-[acyl-carrier-protein]: step 2/2.</text>
</comment>
<keyword evidence="8" id="KW-0963">Cytoplasm</keyword>
<accession>A0A7R6PPP9</accession>
<dbReference type="GO" id="GO:0005737">
    <property type="term" value="C:cytoplasm"/>
    <property type="evidence" value="ECO:0007669"/>
    <property type="project" value="UniProtKB-SubCell"/>
</dbReference>
<dbReference type="GO" id="GO:0016992">
    <property type="term" value="F:lipoate synthase activity"/>
    <property type="evidence" value="ECO:0007669"/>
    <property type="project" value="UniProtKB-UniRule"/>
</dbReference>
<evidence type="ECO:0000313" key="10">
    <source>
        <dbReference type="EMBL" id="BBB32081.1"/>
    </source>
</evidence>
<keyword evidence="1 8" id="KW-0004">4Fe-4S</keyword>
<dbReference type="CDD" id="cd01335">
    <property type="entry name" value="Radical_SAM"/>
    <property type="match status" value="1"/>
</dbReference>
<dbReference type="GO" id="GO:0009249">
    <property type="term" value="P:protein lipoylation"/>
    <property type="evidence" value="ECO:0007669"/>
    <property type="project" value="UniProtKB-UniRule"/>
</dbReference>
<dbReference type="Proteomes" id="UP000595564">
    <property type="component" value="Chromosome"/>
</dbReference>